<protein>
    <recommendedName>
        <fullName evidence="1">Calcineurin-like phosphoesterase domain-containing protein</fullName>
    </recommendedName>
</protein>
<sequence>MHITRSAFILSILIALWITPNTASARELIANFVYVGCNRIGFGATDPAPSTANVAQLKQTLADIGALPLKPDYFFFVGDMVLGMQADGGKTLATELDAWKALVDETGFATSGIELLPIVGNHEADASTQISDGRYVEYPDAANLSAWVNWLNIHDLAKAHNGPAGPVELKRDLLAEDNNQSQTYSFDDLSTGVHYLLLNTDSLSTVPNPSLPGKTVASWVPLHWVERDFARAEQNPQIKRIVVLAHKPLVLDNPGPHDVVYDTAPYTLGNKLQTLFSNSAKFAGYFAAHAHEWLYTDKLGPKHNVTQVIAGNGGSQLESSWNPAGGAYFGFTRVNLYDDNTVGVVSYTRPAPTPYDATGAQPAAKASPEIFFSVAGGGD</sequence>
<name>A0ABS2WB30_9GAMM</name>
<dbReference type="EMBL" id="JAFFZP010000029">
    <property type="protein sequence ID" value="MBN0988919.1"/>
    <property type="molecule type" value="Genomic_DNA"/>
</dbReference>
<organism evidence="2 3">
    <name type="scientific">Amphritea pacifica</name>
    <dbReference type="NCBI Taxonomy" id="2811233"/>
    <lineage>
        <taxon>Bacteria</taxon>
        <taxon>Pseudomonadati</taxon>
        <taxon>Pseudomonadota</taxon>
        <taxon>Gammaproteobacteria</taxon>
        <taxon>Oceanospirillales</taxon>
        <taxon>Oceanospirillaceae</taxon>
        <taxon>Amphritea</taxon>
    </lineage>
</organism>
<evidence type="ECO:0000313" key="2">
    <source>
        <dbReference type="EMBL" id="MBN0988919.1"/>
    </source>
</evidence>
<dbReference type="RefSeq" id="WP_205214070.1">
    <property type="nucleotide sequence ID" value="NZ_JAFFZP010000029.1"/>
</dbReference>
<dbReference type="SUPFAM" id="SSF56300">
    <property type="entry name" value="Metallo-dependent phosphatases"/>
    <property type="match status" value="1"/>
</dbReference>
<accession>A0ABS2WB30</accession>
<dbReference type="InterPro" id="IPR051918">
    <property type="entry name" value="STPP_CPPED1"/>
</dbReference>
<reference evidence="2 3" key="1">
    <citation type="submission" date="2021-02" db="EMBL/GenBank/DDBJ databases">
        <title>A novel species of genus Amphritea isolated from a fishpond in China.</title>
        <authorList>
            <person name="Lu H."/>
        </authorList>
    </citation>
    <scope>NUCLEOTIDE SEQUENCE [LARGE SCALE GENOMIC DNA]</scope>
    <source>
        <strain evidence="2 3">RP18W</strain>
    </source>
</reference>
<evidence type="ECO:0000313" key="3">
    <source>
        <dbReference type="Proteomes" id="UP000760472"/>
    </source>
</evidence>
<dbReference type="InterPro" id="IPR029052">
    <property type="entry name" value="Metallo-depent_PP-like"/>
</dbReference>
<evidence type="ECO:0000259" key="1">
    <source>
        <dbReference type="Pfam" id="PF00149"/>
    </source>
</evidence>
<dbReference type="Proteomes" id="UP000760472">
    <property type="component" value="Unassembled WGS sequence"/>
</dbReference>
<comment type="caution">
    <text evidence="2">The sequence shown here is derived from an EMBL/GenBank/DDBJ whole genome shotgun (WGS) entry which is preliminary data.</text>
</comment>
<dbReference type="InterPro" id="IPR004843">
    <property type="entry name" value="Calcineurin-like_PHP"/>
</dbReference>
<dbReference type="Pfam" id="PF00149">
    <property type="entry name" value="Metallophos"/>
    <property type="match status" value="1"/>
</dbReference>
<gene>
    <name evidence="2" type="ORF">JW498_16225</name>
</gene>
<keyword evidence="3" id="KW-1185">Reference proteome</keyword>
<dbReference type="Gene3D" id="3.60.21.10">
    <property type="match status" value="1"/>
</dbReference>
<proteinExistence type="predicted"/>
<feature type="domain" description="Calcineurin-like phosphoesterase" evidence="1">
    <location>
        <begin position="56"/>
        <end position="250"/>
    </location>
</feature>
<dbReference type="PANTHER" id="PTHR43143:SF1">
    <property type="entry name" value="SERINE_THREONINE-PROTEIN PHOSPHATASE CPPED1"/>
    <property type="match status" value="1"/>
</dbReference>
<dbReference type="PANTHER" id="PTHR43143">
    <property type="entry name" value="METALLOPHOSPHOESTERASE, CALCINEURIN SUPERFAMILY"/>
    <property type="match status" value="1"/>
</dbReference>